<accession>A0A1V9GY46</accession>
<evidence type="ECO:0000313" key="1">
    <source>
        <dbReference type="EMBL" id="OQP75611.1"/>
    </source>
</evidence>
<comment type="caution">
    <text evidence="1">The sequence shown here is derived from an EMBL/GenBank/DDBJ whole genome shotgun (WGS) entry which is preliminary data.</text>
</comment>
<evidence type="ECO:0000313" key="2">
    <source>
        <dbReference type="Proteomes" id="UP000050343"/>
    </source>
</evidence>
<organism evidence="1 2">
    <name type="scientific">Xanthomonas phaseoli pv. syngonii LMG 9055</name>
    <dbReference type="NCBI Taxonomy" id="1437878"/>
    <lineage>
        <taxon>Bacteria</taxon>
        <taxon>Pseudomonadati</taxon>
        <taxon>Pseudomonadota</taxon>
        <taxon>Gammaproteobacteria</taxon>
        <taxon>Lysobacterales</taxon>
        <taxon>Lysobacteraceae</taxon>
        <taxon>Xanthomonas</taxon>
    </lineage>
</organism>
<dbReference type="AlphaFoldDB" id="A0A1V9GY46"/>
<reference evidence="1 2" key="2">
    <citation type="journal article" date="2017" name="Plant Pathol.">
        <title>Pathogenicity and virulence gene content of Xanthomonas strains infecting Araceae, formerly known as Xanthomonas axonopodis pv. dieffenbachiae.</title>
        <authorList>
            <person name="Constantin E.C."/>
            <person name="Haegeman A."/>
            <person name="Van Vaerenbergh J."/>
            <person name="Baeyen S."/>
            <person name="Van Malderghem C."/>
            <person name="Maes M."/>
            <person name="Cottyn B."/>
        </authorList>
    </citation>
    <scope>NUCLEOTIDE SEQUENCE [LARGE SCALE GENOMIC DNA]</scope>
    <source>
        <strain evidence="2">LMG9055</strain>
    </source>
</reference>
<reference evidence="1 2" key="1">
    <citation type="journal article" date="2016" name="Plant Pathol.">
        <title>Genetic characterization of strains named as Xanthomonas axonopodis pv. dieffenbachiae leads to a taxonomic revision of the X. axonopodis species complex.</title>
        <authorList>
            <person name="Constantin E.C."/>
            <person name="Cleenwerck I."/>
            <person name="Maes M."/>
            <person name="Baeyen S."/>
            <person name="Van Malderghem C."/>
            <person name="De Vos P."/>
            <person name="Cottyn B."/>
        </authorList>
    </citation>
    <scope>NUCLEOTIDE SEQUENCE [LARGE SCALE GENOMIC DNA]</scope>
    <source>
        <strain evidence="2">LMG9055</strain>
    </source>
</reference>
<dbReference type="Proteomes" id="UP000050343">
    <property type="component" value="Unassembled WGS sequence"/>
</dbReference>
<protein>
    <submittedName>
        <fullName evidence="1">Uncharacterized protein</fullName>
    </submittedName>
</protein>
<sequence>MHAPEALDALYRQLEDTLVQLLRPHVCGGSGMSAEDFDQILPLATNRPESVGQQRVGLETAVAGQITMTVATVRIGASETSGKKKSARR</sequence>
<proteinExistence type="predicted"/>
<dbReference type="EMBL" id="JPUO02000196">
    <property type="protein sequence ID" value="OQP75611.1"/>
    <property type="molecule type" value="Genomic_DNA"/>
</dbReference>
<gene>
    <name evidence="1" type="ORF">IA54_010415</name>
</gene>
<name>A0A1V9GY46_9XANT</name>